<dbReference type="OrthoDB" id="4490648at2759"/>
<gene>
    <name evidence="2" type="ORF">BO82DRAFT_367425</name>
</gene>
<name>A0A319C3V1_9EURO</name>
<protein>
    <submittedName>
        <fullName evidence="2">Uncharacterized protein</fullName>
    </submittedName>
</protein>
<dbReference type="Proteomes" id="UP000248340">
    <property type="component" value="Unassembled WGS sequence"/>
</dbReference>
<dbReference type="EMBL" id="KZ821726">
    <property type="protein sequence ID" value="PYH78737.1"/>
    <property type="molecule type" value="Genomic_DNA"/>
</dbReference>
<evidence type="ECO:0000313" key="3">
    <source>
        <dbReference type="Proteomes" id="UP000248340"/>
    </source>
</evidence>
<dbReference type="GeneID" id="37139819"/>
<evidence type="ECO:0000256" key="1">
    <source>
        <dbReference type="SAM" id="SignalP"/>
    </source>
</evidence>
<evidence type="ECO:0000313" key="2">
    <source>
        <dbReference type="EMBL" id="PYH78737.1"/>
    </source>
</evidence>
<dbReference type="VEuPathDB" id="FungiDB:BO82DRAFT_367425"/>
<proteinExistence type="predicted"/>
<sequence>MHLLSPLSLNLSLSFSLLTTTATFLLHATASPTSHTHAHAHGHTHTHTNNHRALSLLPTLLNLNLNALDLTKLSNIDLTDPNNSETLNTLNEVLDQLPLAIEFWALNRTAGVVGLSLDMGLAELADVGLVSLGSQGAGARGRKAKVHVNVTITGLVEKD</sequence>
<keyword evidence="1" id="KW-0732">Signal</keyword>
<organism evidence="2 3">
    <name type="scientific">Aspergillus uvarum CBS 121591</name>
    <dbReference type="NCBI Taxonomy" id="1448315"/>
    <lineage>
        <taxon>Eukaryota</taxon>
        <taxon>Fungi</taxon>
        <taxon>Dikarya</taxon>
        <taxon>Ascomycota</taxon>
        <taxon>Pezizomycotina</taxon>
        <taxon>Eurotiomycetes</taxon>
        <taxon>Eurotiomycetidae</taxon>
        <taxon>Eurotiales</taxon>
        <taxon>Aspergillaceae</taxon>
        <taxon>Aspergillus</taxon>
        <taxon>Aspergillus subgen. Circumdati</taxon>
    </lineage>
</organism>
<dbReference type="RefSeq" id="XP_025488937.1">
    <property type="nucleotide sequence ID" value="XM_025637078.1"/>
</dbReference>
<reference evidence="2 3" key="1">
    <citation type="submission" date="2016-12" db="EMBL/GenBank/DDBJ databases">
        <title>The genomes of Aspergillus section Nigri reveals drivers in fungal speciation.</title>
        <authorList>
            <consortium name="DOE Joint Genome Institute"/>
            <person name="Vesth T.C."/>
            <person name="Nybo J."/>
            <person name="Theobald S."/>
            <person name="Brandl J."/>
            <person name="Frisvad J.C."/>
            <person name="Nielsen K.F."/>
            <person name="Lyhne E.K."/>
            <person name="Kogle M.E."/>
            <person name="Kuo A."/>
            <person name="Riley R."/>
            <person name="Clum A."/>
            <person name="Nolan M."/>
            <person name="Lipzen A."/>
            <person name="Salamov A."/>
            <person name="Henrissat B."/>
            <person name="Wiebenga A."/>
            <person name="De Vries R.P."/>
            <person name="Grigoriev I.V."/>
            <person name="Mortensen U.H."/>
            <person name="Andersen M.R."/>
            <person name="Baker S.E."/>
        </authorList>
    </citation>
    <scope>NUCLEOTIDE SEQUENCE [LARGE SCALE GENOMIC DNA]</scope>
    <source>
        <strain evidence="2 3">CBS 121591</strain>
    </source>
</reference>
<feature type="chain" id="PRO_5016242314" evidence="1">
    <location>
        <begin position="23"/>
        <end position="159"/>
    </location>
</feature>
<dbReference type="AlphaFoldDB" id="A0A319C3V1"/>
<accession>A0A319C3V1</accession>
<feature type="signal peptide" evidence="1">
    <location>
        <begin position="1"/>
        <end position="22"/>
    </location>
</feature>
<keyword evidence="3" id="KW-1185">Reference proteome</keyword>